<feature type="compositionally biased region" description="Acidic residues" evidence="4">
    <location>
        <begin position="323"/>
        <end position="332"/>
    </location>
</feature>
<dbReference type="GeneID" id="30417953"/>
<reference evidence="7" key="1">
    <citation type="submission" date="2016-08" db="EMBL/GenBank/DDBJ databases">
        <title>Discovery of first anaerobic lithoheterotrophic haloarchae widely represented in hypersaline habitats.</title>
        <authorList>
            <person name="Sorokin D.Y."/>
            <person name="Kublanov I.V."/>
            <person name="Roman P."/>
            <person name="Sinninghe Damste J.S."/>
            <person name="Golyshin P.N."/>
            <person name="Rojo D."/>
            <person name="Ciordia S."/>
            <person name="Mena Md.C."/>
            <person name="Ferrer M."/>
            <person name="Smedile F."/>
            <person name="Messina E."/>
            <person name="La Cono V."/>
            <person name="Yakimov M.M."/>
        </authorList>
    </citation>
    <scope>NUCLEOTIDE SEQUENCE [LARGE SCALE GENOMIC DNA]</scope>
    <source>
        <strain evidence="7">HSR6</strain>
    </source>
</reference>
<evidence type="ECO:0000313" key="7">
    <source>
        <dbReference type="Proteomes" id="UP000186165"/>
    </source>
</evidence>
<feature type="compositionally biased region" description="Acidic residues" evidence="4">
    <location>
        <begin position="31"/>
        <end position="73"/>
    </location>
</feature>
<evidence type="ECO:0000259" key="5">
    <source>
        <dbReference type="Pfam" id="PF04659"/>
    </source>
</evidence>
<evidence type="ECO:0000256" key="4">
    <source>
        <dbReference type="SAM" id="MobiDB-lite"/>
    </source>
</evidence>
<keyword evidence="6" id="KW-0282">Flagellum</keyword>
<dbReference type="Pfam" id="PF05377">
    <property type="entry name" value="FlaC_arch"/>
    <property type="match status" value="1"/>
</dbReference>
<organism evidence="6 7">
    <name type="scientific">Halodesulfurarchaeum formicicum</name>
    <dbReference type="NCBI Taxonomy" id="1873524"/>
    <lineage>
        <taxon>Archaea</taxon>
        <taxon>Methanobacteriati</taxon>
        <taxon>Methanobacteriota</taxon>
        <taxon>Stenosarchaea group</taxon>
        <taxon>Halobacteria</taxon>
        <taxon>Halobacteriales</taxon>
        <taxon>Halobacteriaceae</taxon>
        <taxon>Halodesulfurarchaeum</taxon>
    </lineage>
</organism>
<dbReference type="KEGG" id="hhsr:HSR6_1425"/>
<accession>A0A1J1ACI3</accession>
<dbReference type="GO" id="GO:0097588">
    <property type="term" value="P:archaeal or bacterial-type flagellum-dependent cell motility"/>
    <property type="evidence" value="ECO:0007669"/>
    <property type="project" value="InterPro"/>
</dbReference>
<comment type="subcellular location">
    <subcellularLocation>
        <location evidence="1">Archaeal flagellum</location>
    </subcellularLocation>
</comment>
<dbReference type="GO" id="GO:0097589">
    <property type="term" value="C:archaeal-type flagellum"/>
    <property type="evidence" value="ECO:0007669"/>
    <property type="project" value="UniProtKB-SubCell"/>
</dbReference>
<dbReference type="Pfam" id="PF04659">
    <property type="entry name" value="Arch_fla_DE"/>
    <property type="match status" value="1"/>
</dbReference>
<feature type="domain" description="Archaeal flagella protein FlaD/E" evidence="5">
    <location>
        <begin position="406"/>
        <end position="498"/>
    </location>
</feature>
<dbReference type="OrthoDB" id="308199at2157"/>
<evidence type="ECO:0000256" key="1">
    <source>
        <dbReference type="ARBA" id="ARBA00004618"/>
    </source>
</evidence>
<keyword evidence="3" id="KW-0175">Coiled coil</keyword>
<keyword evidence="6" id="KW-0966">Cell projection</keyword>
<dbReference type="PIRSF" id="PIRSF017066">
    <property type="entry name" value="FlaD_arch_prd"/>
    <property type="match status" value="1"/>
</dbReference>
<dbReference type="RefSeq" id="WP_070365215.1">
    <property type="nucleotide sequence ID" value="NZ_CP016070.1"/>
</dbReference>
<gene>
    <name evidence="6" type="primary">flaE</name>
    <name evidence="6" type="ORF">HSR6_1425</name>
</gene>
<keyword evidence="6" id="KW-0969">Cilium</keyword>
<feature type="coiled-coil region" evidence="3">
    <location>
        <begin position="80"/>
        <end position="128"/>
    </location>
</feature>
<proteinExistence type="predicted"/>
<dbReference type="InterPro" id="IPR009205">
    <property type="entry name" value="FlaC_arc"/>
</dbReference>
<feature type="compositionally biased region" description="Low complexity" evidence="4">
    <location>
        <begin position="355"/>
        <end position="366"/>
    </location>
</feature>
<keyword evidence="2" id="KW-0974">Archaeal flagellum</keyword>
<feature type="region of interest" description="Disordered" evidence="4">
    <location>
        <begin position="144"/>
        <end position="394"/>
    </location>
</feature>
<dbReference type="InterPro" id="IPR016682">
    <property type="entry name" value="FlaD_prd_arc"/>
</dbReference>
<dbReference type="EMBL" id="CP016804">
    <property type="protein sequence ID" value="APE95868.1"/>
    <property type="molecule type" value="Genomic_DNA"/>
</dbReference>
<evidence type="ECO:0000256" key="2">
    <source>
        <dbReference type="ARBA" id="ARBA00022440"/>
    </source>
</evidence>
<dbReference type="InterPro" id="IPR052494">
    <property type="entry name" value="Flagella_assembly_related"/>
</dbReference>
<dbReference type="PANTHER" id="PTHR40698:SF1">
    <property type="entry name" value="FLAGELLA-RELATED PROTEIN D-RELATED"/>
    <property type="match status" value="1"/>
</dbReference>
<feature type="region of interest" description="Disordered" evidence="4">
    <location>
        <begin position="31"/>
        <end position="80"/>
    </location>
</feature>
<dbReference type="PANTHER" id="PTHR40698">
    <property type="entry name" value="FLAGELLA-RELATED PROTEIN E-RELATED-RELATED"/>
    <property type="match status" value="1"/>
</dbReference>
<protein>
    <submittedName>
        <fullName evidence="6">Flagella-related protein E</fullName>
    </submittedName>
</protein>
<feature type="compositionally biased region" description="Acidic residues" evidence="4">
    <location>
        <begin position="290"/>
        <end position="316"/>
    </location>
</feature>
<feature type="compositionally biased region" description="Acidic residues" evidence="4">
    <location>
        <begin position="340"/>
        <end position="354"/>
    </location>
</feature>
<keyword evidence="7" id="KW-1185">Reference proteome</keyword>
<evidence type="ECO:0000313" key="6">
    <source>
        <dbReference type="EMBL" id="APE95868.1"/>
    </source>
</evidence>
<dbReference type="InterPro" id="IPR006752">
    <property type="entry name" value="Arch_fla_DE"/>
</dbReference>
<feature type="compositionally biased region" description="Acidic residues" evidence="4">
    <location>
        <begin position="383"/>
        <end position="393"/>
    </location>
</feature>
<sequence>MVLVDLGPVLPEFLSLGLVGVGLVSWLGDDGADDVETEGEDGEFGEDESEFGMDEEFDVDGFDDDFGGMDGMDEGNNASSSELENRIEDLESEIANVSSTANTVRSENEQISEQVDDVEENVRKLLEIYEMVTRGVNPFVDDVSPDAGMGGSGDFGLFGDDEAESTAEEDEDLESDIADAEAEDFFEDDAFDDFEDESFDAGAETDDVDSFDAGAETDDVDSFDAGAETDDGDSFDDFEADTFDEELGAEETEFDDFDDLDDGEEEAMTEDETDDSGGGTSFEELKAEYESGEADWAEETDLEAEESGEAEAETETADPAADTAEDETEEADLFQQDDLAAGEETVEVGAESEPESTPLPSEPASAGDNDTTAPAESVTDPQPGDDDGADEGDFQFGAATAADAADQPHLVDPPNGYLADVLLLEWLDYLVSEFDARNAIRAINHYERIGWIGEPMRDHCIGVLQGIADAEYPYRDESGPTDLTMDDHRRSLRYIEDLGTGHLDRAFGDRISTLQGDGIQR</sequence>
<dbReference type="Proteomes" id="UP000186165">
    <property type="component" value="Chromosome"/>
</dbReference>
<name>A0A1J1ACI3_9EURY</name>
<evidence type="ECO:0000256" key="3">
    <source>
        <dbReference type="SAM" id="Coils"/>
    </source>
</evidence>
<feature type="compositionally biased region" description="Acidic residues" evidence="4">
    <location>
        <begin position="159"/>
        <end position="275"/>
    </location>
</feature>
<dbReference type="AlphaFoldDB" id="A0A1J1ACI3"/>